<feature type="transmembrane region" description="Helical" evidence="2">
    <location>
        <begin position="37"/>
        <end position="64"/>
    </location>
</feature>
<dbReference type="AlphaFoldDB" id="A0AB33JZU4"/>
<accession>A0AB33JZU4</accession>
<keyword evidence="2" id="KW-0812">Transmembrane</keyword>
<reference evidence="3" key="1">
    <citation type="submission" date="2024-07" db="EMBL/GenBank/DDBJ databases">
        <title>Complete genome sequences of cellulolytic bacteria, Kitasatospora sp. CMC57 and Streptomyces sp. CMC78, isolated from Japanese agricultural soil.</title>
        <authorList>
            <person name="Hashimoto T."/>
            <person name="Ito M."/>
            <person name="Iwamoto M."/>
            <person name="Fukahori D."/>
            <person name="Shoda T."/>
            <person name="Sakoda M."/>
            <person name="Morohoshi T."/>
            <person name="Mitsuboshi M."/>
            <person name="Nishizawa T."/>
        </authorList>
    </citation>
    <scope>NUCLEOTIDE SEQUENCE</scope>
    <source>
        <strain evidence="3">CMC57</strain>
    </source>
</reference>
<keyword evidence="2" id="KW-0472">Membrane</keyword>
<sequence>MSHQLPAPTDTGPVFPGLHTPMPYGPPPRTTRRHRPLLWGVLSALLTSAIWAVAVLTVPGIVVLPEGPAPAIGSYRVVDDLCTTARLNRFTQLYPAQSGTPYHYSTRHAALDDMYCSKYLKKSAGETEYSSLYMQAQLHRKVNPRAEFEAQQSGLRQRKYVITEVSDLGEQAYVGYLDDRSSSDRTWHYLTQVLYVRDGALTYYLSWSGSYQEGKAVAPDRETVRQALLMDSRDLLRALTGI</sequence>
<name>A0AB33JZU4_9ACTN</name>
<evidence type="ECO:0000313" key="3">
    <source>
        <dbReference type="EMBL" id="BFP48077.1"/>
    </source>
</evidence>
<evidence type="ECO:0000256" key="2">
    <source>
        <dbReference type="SAM" id="Phobius"/>
    </source>
</evidence>
<organism evidence="3">
    <name type="scientific">Kitasatospora sp. CMC57</name>
    <dbReference type="NCBI Taxonomy" id="3231513"/>
    <lineage>
        <taxon>Bacteria</taxon>
        <taxon>Bacillati</taxon>
        <taxon>Actinomycetota</taxon>
        <taxon>Actinomycetes</taxon>
        <taxon>Kitasatosporales</taxon>
        <taxon>Streptomycetaceae</taxon>
        <taxon>Kitasatospora</taxon>
    </lineage>
</organism>
<proteinExistence type="predicted"/>
<protein>
    <submittedName>
        <fullName evidence="3">Uncharacterized protein</fullName>
    </submittedName>
</protein>
<dbReference type="RefSeq" id="WP_407990335.1">
    <property type="nucleotide sequence ID" value="NZ_AP035881.2"/>
</dbReference>
<evidence type="ECO:0000256" key="1">
    <source>
        <dbReference type="SAM" id="MobiDB-lite"/>
    </source>
</evidence>
<gene>
    <name evidence="3" type="ORF">KCMC57_44450</name>
</gene>
<feature type="region of interest" description="Disordered" evidence="1">
    <location>
        <begin position="1"/>
        <end position="29"/>
    </location>
</feature>
<keyword evidence="2" id="KW-1133">Transmembrane helix</keyword>
<dbReference type="EMBL" id="AP035881">
    <property type="protein sequence ID" value="BFP48077.1"/>
    <property type="molecule type" value="Genomic_DNA"/>
</dbReference>